<accession>A0ABZ1LEX4</accession>
<sequence length="160" mass="17647">MTNDEPHELWAALTWETRERVDAEVIRRRRLMAVLGIRESGLLPKPDLNDCVALVGVREEILADRLVPLPRTDVDTLAADVAVLPRRPVALELEWDGDTWGWILLLVAVLPGPEPRPHRLAQWQEAAWEEPLATARALADRLGVPLSGPGDDGPAGLRAG</sequence>
<evidence type="ECO:0000313" key="1">
    <source>
        <dbReference type="EMBL" id="WTR73033.1"/>
    </source>
</evidence>
<protein>
    <submittedName>
        <fullName evidence="1">Uncharacterized protein</fullName>
    </submittedName>
</protein>
<proteinExistence type="predicted"/>
<name>A0ABZ1LEX4_9ACTN</name>
<organism evidence="1 2">
    <name type="scientific">Streptomyces zaomyceticus</name>
    <dbReference type="NCBI Taxonomy" id="68286"/>
    <lineage>
        <taxon>Bacteria</taxon>
        <taxon>Bacillati</taxon>
        <taxon>Actinomycetota</taxon>
        <taxon>Actinomycetes</taxon>
        <taxon>Kitasatosporales</taxon>
        <taxon>Streptomycetaceae</taxon>
        <taxon>Streptomyces</taxon>
    </lineage>
</organism>
<reference evidence="1 2" key="1">
    <citation type="submission" date="2022-10" db="EMBL/GenBank/DDBJ databases">
        <title>The complete genomes of actinobacterial strains from the NBC collection.</title>
        <authorList>
            <person name="Joergensen T.S."/>
            <person name="Alvarez Arevalo M."/>
            <person name="Sterndorff E.B."/>
            <person name="Faurdal D."/>
            <person name="Vuksanovic O."/>
            <person name="Mourched A.-S."/>
            <person name="Charusanti P."/>
            <person name="Shaw S."/>
            <person name="Blin K."/>
            <person name="Weber T."/>
        </authorList>
    </citation>
    <scope>NUCLEOTIDE SEQUENCE [LARGE SCALE GENOMIC DNA]</scope>
    <source>
        <strain evidence="1 2">NBC_00123</strain>
    </source>
</reference>
<gene>
    <name evidence="1" type="ORF">OG814_28995</name>
</gene>
<keyword evidence="2" id="KW-1185">Reference proteome</keyword>
<dbReference type="EMBL" id="CP108188">
    <property type="protein sequence ID" value="WTR73033.1"/>
    <property type="molecule type" value="Genomic_DNA"/>
</dbReference>
<dbReference type="RefSeq" id="WP_327161422.1">
    <property type="nucleotide sequence ID" value="NZ_CP108062.1"/>
</dbReference>
<evidence type="ECO:0000313" key="2">
    <source>
        <dbReference type="Proteomes" id="UP001622594"/>
    </source>
</evidence>
<dbReference type="Proteomes" id="UP001622594">
    <property type="component" value="Chromosome"/>
</dbReference>